<gene>
    <name evidence="10" type="ORF">ACFQJ7_13445</name>
</gene>
<comment type="subcellular location">
    <subcellularLocation>
        <location evidence="1">Membrane</location>
        <topology evidence="1">Multi-pass membrane protein</topology>
    </subcellularLocation>
</comment>
<dbReference type="GO" id="GO:0016020">
    <property type="term" value="C:membrane"/>
    <property type="evidence" value="ECO:0007669"/>
    <property type="project" value="UniProtKB-SubCell"/>
</dbReference>
<dbReference type="AlphaFoldDB" id="A0ABD5X8Y2"/>
<evidence type="ECO:0000256" key="6">
    <source>
        <dbReference type="ARBA" id="ARBA00022989"/>
    </source>
</evidence>
<comment type="similarity">
    <text evidence="2">Belongs to the peptidase S54 family.</text>
</comment>
<accession>A0ABD5X8Y2</accession>
<dbReference type="Proteomes" id="UP001596414">
    <property type="component" value="Unassembled WGS sequence"/>
</dbReference>
<dbReference type="PANTHER" id="PTHR43066">
    <property type="entry name" value="RHOMBOID-RELATED PROTEIN"/>
    <property type="match status" value="1"/>
</dbReference>
<sequence>MSSRSVFPIFELILLFVVVYLLQVLTAFADLVGPLFVLQPPVTENPWTVVTSVFAHKHLGHLISNAISLVVFGLPVAMFTTRARFYTFFVTAGALAGISQIVFSDLFTLIPLVEYTASPGVLGASGGVFALLGYLLAGNRLSGMLGSTVDVPRWLSSLVFLGLAVVLTLVTASPGAALIAHFTGLLVGLLAGSLNLLDPGNSR</sequence>
<keyword evidence="4 8" id="KW-0812">Transmembrane</keyword>
<evidence type="ECO:0000259" key="9">
    <source>
        <dbReference type="Pfam" id="PF01694"/>
    </source>
</evidence>
<dbReference type="Pfam" id="PF01694">
    <property type="entry name" value="Rhomboid"/>
    <property type="match status" value="1"/>
</dbReference>
<dbReference type="InterPro" id="IPR035952">
    <property type="entry name" value="Rhomboid-like_sf"/>
</dbReference>
<organism evidence="10 11">
    <name type="scientific">Halovenus rubra</name>
    <dbReference type="NCBI Taxonomy" id="869890"/>
    <lineage>
        <taxon>Archaea</taxon>
        <taxon>Methanobacteriati</taxon>
        <taxon>Methanobacteriota</taxon>
        <taxon>Stenosarchaea group</taxon>
        <taxon>Halobacteria</taxon>
        <taxon>Halobacteriales</taxon>
        <taxon>Haloarculaceae</taxon>
        <taxon>Halovenus</taxon>
    </lineage>
</organism>
<evidence type="ECO:0000256" key="1">
    <source>
        <dbReference type="ARBA" id="ARBA00004141"/>
    </source>
</evidence>
<feature type="transmembrane region" description="Helical" evidence="8">
    <location>
        <begin position="154"/>
        <end position="172"/>
    </location>
</feature>
<feature type="transmembrane region" description="Helical" evidence="8">
    <location>
        <begin position="58"/>
        <end position="79"/>
    </location>
</feature>
<protein>
    <submittedName>
        <fullName evidence="10">Rhomboid family intramembrane serine protease</fullName>
        <ecNumber evidence="10">3.4.21.-</ecNumber>
    </submittedName>
</protein>
<dbReference type="GO" id="GO:0008233">
    <property type="term" value="F:peptidase activity"/>
    <property type="evidence" value="ECO:0007669"/>
    <property type="project" value="UniProtKB-KW"/>
</dbReference>
<keyword evidence="7 8" id="KW-0472">Membrane</keyword>
<dbReference type="InterPro" id="IPR022764">
    <property type="entry name" value="Peptidase_S54_rhomboid_dom"/>
</dbReference>
<comment type="caution">
    <text evidence="10">The sequence shown here is derived from an EMBL/GenBank/DDBJ whole genome shotgun (WGS) entry which is preliminary data.</text>
</comment>
<dbReference type="RefSeq" id="WP_267637136.1">
    <property type="nucleotide sequence ID" value="NZ_JAODIY010000009.1"/>
</dbReference>
<evidence type="ECO:0000256" key="4">
    <source>
        <dbReference type="ARBA" id="ARBA00022692"/>
    </source>
</evidence>
<evidence type="ECO:0000256" key="5">
    <source>
        <dbReference type="ARBA" id="ARBA00022801"/>
    </source>
</evidence>
<name>A0ABD5X8Y2_9EURY</name>
<keyword evidence="3 10" id="KW-0645">Protease</keyword>
<feature type="transmembrane region" description="Helical" evidence="8">
    <location>
        <begin position="178"/>
        <end position="197"/>
    </location>
</feature>
<evidence type="ECO:0000256" key="3">
    <source>
        <dbReference type="ARBA" id="ARBA00022670"/>
    </source>
</evidence>
<dbReference type="SUPFAM" id="SSF144091">
    <property type="entry name" value="Rhomboid-like"/>
    <property type="match status" value="1"/>
</dbReference>
<proteinExistence type="inferred from homology"/>
<feature type="transmembrane region" description="Helical" evidence="8">
    <location>
        <begin position="86"/>
        <end position="110"/>
    </location>
</feature>
<evidence type="ECO:0000313" key="11">
    <source>
        <dbReference type="Proteomes" id="UP001596414"/>
    </source>
</evidence>
<evidence type="ECO:0000256" key="7">
    <source>
        <dbReference type="ARBA" id="ARBA00023136"/>
    </source>
</evidence>
<keyword evidence="6 8" id="KW-1133">Transmembrane helix</keyword>
<feature type="domain" description="Peptidase S54 rhomboid" evidence="9">
    <location>
        <begin position="45"/>
        <end position="193"/>
    </location>
</feature>
<keyword evidence="5 10" id="KW-0378">Hydrolase</keyword>
<dbReference type="GO" id="GO:0006508">
    <property type="term" value="P:proteolysis"/>
    <property type="evidence" value="ECO:0007669"/>
    <property type="project" value="UniProtKB-KW"/>
</dbReference>
<dbReference type="Gene3D" id="1.20.1540.10">
    <property type="entry name" value="Rhomboid-like"/>
    <property type="match status" value="1"/>
</dbReference>
<dbReference type="EC" id="3.4.21.-" evidence="10"/>
<dbReference type="PANTHER" id="PTHR43066:SF1">
    <property type="entry name" value="RHOMBOID PROTEIN 2"/>
    <property type="match status" value="1"/>
</dbReference>
<evidence type="ECO:0000256" key="8">
    <source>
        <dbReference type="SAM" id="Phobius"/>
    </source>
</evidence>
<evidence type="ECO:0000313" key="10">
    <source>
        <dbReference type="EMBL" id="MFC7127014.1"/>
    </source>
</evidence>
<feature type="transmembrane region" description="Helical" evidence="8">
    <location>
        <begin position="122"/>
        <end position="142"/>
    </location>
</feature>
<evidence type="ECO:0000256" key="2">
    <source>
        <dbReference type="ARBA" id="ARBA00009045"/>
    </source>
</evidence>
<dbReference type="EMBL" id="JBHSZQ010000047">
    <property type="protein sequence ID" value="MFC7127014.1"/>
    <property type="molecule type" value="Genomic_DNA"/>
</dbReference>
<feature type="transmembrane region" description="Helical" evidence="8">
    <location>
        <begin position="12"/>
        <end position="38"/>
    </location>
</feature>
<reference evidence="10 11" key="1">
    <citation type="journal article" date="2014" name="Int. J. Syst. Evol. Microbiol.">
        <title>Complete genome sequence of Corynebacterium casei LMG S-19264T (=DSM 44701T), isolated from a smear-ripened cheese.</title>
        <authorList>
            <consortium name="US DOE Joint Genome Institute (JGI-PGF)"/>
            <person name="Walter F."/>
            <person name="Albersmeier A."/>
            <person name="Kalinowski J."/>
            <person name="Ruckert C."/>
        </authorList>
    </citation>
    <scope>NUCLEOTIDE SEQUENCE [LARGE SCALE GENOMIC DNA]</scope>
    <source>
        <strain evidence="10 11">CGMCC 4.7215</strain>
    </source>
</reference>